<dbReference type="PANTHER" id="PTHR19376">
    <property type="entry name" value="DNA-DIRECTED RNA POLYMERASE"/>
    <property type="match status" value="1"/>
</dbReference>
<evidence type="ECO:0000256" key="2">
    <source>
        <dbReference type="ARBA" id="ARBA00022640"/>
    </source>
</evidence>
<organism evidence="11">
    <name type="scientific">Stauridium tetras</name>
    <dbReference type="NCBI Taxonomy" id="271398"/>
    <lineage>
        <taxon>Eukaryota</taxon>
        <taxon>Viridiplantae</taxon>
        <taxon>Chlorophyta</taxon>
        <taxon>core chlorophytes</taxon>
        <taxon>Chlorophyceae</taxon>
        <taxon>CS clade</taxon>
        <taxon>Sphaeropleales</taxon>
        <taxon>Hydrodictyaceae</taxon>
        <taxon>Stauridium</taxon>
    </lineage>
</organism>
<feature type="binding site" evidence="8">
    <location>
        <position position="260"/>
    </location>
    <ligand>
        <name>Zn(2+)</name>
        <dbReference type="ChEBI" id="CHEBI:29105"/>
    </ligand>
</feature>
<keyword evidence="6 8" id="KW-0862">Zinc</keyword>
<keyword evidence="5 8" id="KW-0479">Metal-binding</keyword>
<comment type="function">
    <text evidence="8">DNA-dependent RNA polymerase catalyzes the transcription of DNA into RNA using the four ribonucleoside triphosphates as substrates.</text>
</comment>
<comment type="catalytic activity">
    <reaction evidence="8">
        <text>RNA(n) + a ribonucleoside 5'-triphosphate = RNA(n+1) + diphosphate</text>
        <dbReference type="Rhea" id="RHEA:21248"/>
        <dbReference type="Rhea" id="RHEA-COMP:14527"/>
        <dbReference type="Rhea" id="RHEA-COMP:17342"/>
        <dbReference type="ChEBI" id="CHEBI:33019"/>
        <dbReference type="ChEBI" id="CHEBI:61557"/>
        <dbReference type="ChEBI" id="CHEBI:140395"/>
        <dbReference type="EC" id="2.7.7.6"/>
    </reaction>
</comment>
<dbReference type="HAMAP" id="MF_01324">
    <property type="entry name" value="RNApol_bact_RpoC2"/>
    <property type="match status" value="1"/>
</dbReference>
<dbReference type="Gene3D" id="1.10.150.390">
    <property type="match status" value="1"/>
</dbReference>
<evidence type="ECO:0000259" key="9">
    <source>
        <dbReference type="Pfam" id="PF04998"/>
    </source>
</evidence>
<dbReference type="GO" id="GO:0003677">
    <property type="term" value="F:DNA binding"/>
    <property type="evidence" value="ECO:0007669"/>
    <property type="project" value="UniProtKB-UniRule"/>
</dbReference>
<dbReference type="InterPro" id="IPR042102">
    <property type="entry name" value="RNA_pol_Rpb1_3_sf"/>
</dbReference>
<keyword evidence="2 11" id="KW-0934">Plastid</keyword>
<evidence type="ECO:0000256" key="6">
    <source>
        <dbReference type="ARBA" id="ARBA00022833"/>
    </source>
</evidence>
<dbReference type="RefSeq" id="YP_009492314.1">
    <property type="nucleotide sequence ID" value="NC_037923.1"/>
</dbReference>
<evidence type="ECO:0000313" key="11">
    <source>
        <dbReference type="EMBL" id="AWI68949.1"/>
    </source>
</evidence>
<sequence>MQKFRFLIKKKKLVNNSINQFSSIGQIERCFCIKNTNRSNIDFESFNIFWNCSFDKGRLKSFVSWFLNTYGENKTIELLEELKNLGFGYATKAGISLGIDDLKIPPQKFDLINKAQTKIFKGLEKYKKGQITGIERLQQLIDVWNQTSEFLKQEVIRYFETTDLFNPVYMMAFSGARGNISQVRQLVGMRGLMSDPQGNIIDFPIQSNFREGLTLTEYIISTYGARKGIVDTALRTATAGYLTRRLVDVAQHVMISQFDCGTTRGIFVFDMKEGAKTIYSFQNRLIGRVLADDISLNNAESNSLIPFKKAYRNQEISPSLASFISKITKKAFVRSPLTCETRKFVCQLCYGWSLASSRLVSIGEAVGVIAAQSIGEPGTQLTMRTFHTGGVFSGGLTNQIIAPYDGYIEYLDTIPGTCIRTPQGDIAFLTKTQGSFFIKENKQQKKNSFDISKLNSKTNSRYDFYTIPAYAILFARNNQQVFKKQIVAQFSSVAQQQTQRGNAEQTIYAELEGQVALFQIDLLEQKNEKLFDDILLKAMDWSKIWVLSGKIYYDPLGLNHFAVKGDFFNKNATFQKIYWRNLNDCFFDFHLKKRKSKQLSLNIIKRLSIEKKKISSLFGINHRKNDSVLFKKISKHFYMKGLKKQLLLFLNKKFIYFYYINFSSSSLHSEKRGSAIYDFRLRSKSKKSKEKNLVSKNYSKIKQISYKFSYFFLINNQWTHFNSLISKSSENRSENSSKIKKQKNFQKFSLKIKNIDLNNNQFYLKNSQNFSLKKTKFIGFNGDRKKNSLREFEFYLNSFSTVSKNPKKISKKIHNHWNQKLHKNSIDMKSKENLKKKNVVLNLVPQNFIHFEFCNKYLNNKIFLKKKSTNISAYIYPFRTNVLPFLFKKINRMNFLSYYLENNKKISLSKKNQKFFISDLNKRKQTNIKKIKNPFLFQRFIPNFIKKKKIQKRIFSMVPELENSFYDFYQFKKNFKKSLLLGENGKKIKLYNLKNHSLLPQKSKIFVAPLRKSKIFEVGRLSSKIVDFRSSEGAQSSIFEKEENQRFLKKNSNFKANFISFKKIDLTDFKSMNGKPSFIEKKKDFSLKGNPLINKKLPFKFLFVSNLFKRSYFHLNNKNIKKNGSFSLIKEHLNPKKNLSENFYKQKIILNLPVSKIYFKKLGYIFSINRNSKKEILSKLKTTNFSNDFHFTKKEKSDLILSFFPLTTFYNTPINSSTINDSGKNYQKLSLGNTLHLSPFSNIGFRWFPFESKTILNGIFIWSDHFLRNKTINEKEIKNNDKSKDNPDLSIKNYSFFQKKRWIYIDDLLKKYPKKQIFRSFNTKSLILKQNKNTNKKNFSIFLMLRETKNENSKMFSTIKKMTPPLKKNEKFAQKSSHLKFRYDLTLNQKLQIFVTKKDSKKLLSFNESNIKDIEDFSEIHSSFFNIRTKFSKFSVYTQDFYYIPQENFRLNFLQNSKNDFETNISSSKIYLSNRQGLKKVLPSQTSGFIRIYKKNRNESSQIKLKNDPFKTLRIHNKQKKQFQISCFHNKIYKKDLNNKLSIDFFHLKKSLKTKEKKKFLNQILFKKEDANLIFYKKIKKASYNMNLKIRNKMILNLLYKFFRKKTNTKSKKNKNLKLSKFYKSYDLNQNLNLITRKQKRDFIAVLKNQSLFFSNIPFHFLNGYKSSNSYKSKKMNLIEKSNLSNQKKEILNESFKRTKNFNNINQKQKVETKSTLFCETSIFETIKKPGWIYFLINDFSFSQKSKIKNFMYLKNLHQTFVNTGKTIIHDVSFEQNKIFIENVFLKKKLKNKILKINQIYTNNNCRFFDGHQSSMIFSQNNEFCLNTENLKSFKNNQMQKNEFNEFIEKSEIFNNLALLLRPIHHKILPNPQYYKKEISANQKNFYNNYSILFYKDFHSNFLNLQNCNTKSLSKFPSLDFQIFQVPNNTKQFKNQMSKNGINSTKKPKTKLQGNSINSKFLNKLKNPKNVPFNSFSLNNDSQSKISKQNYRKLKKQSYDRFVSFYLIKNPSSNRFFNIFYSAYKIHSFSFELKHTKPLGFNFGFNIPTFYFKKLCSNFRKENSYNLLKSKNLFYKKKENLSDFFYCLIKKNSLKKNWISIISKKYPIAYSHDFASKIVKKNKTKIFQADFRSFFSFVFLYPFPFIEWSLSRKDDYFVNNLFSSALQKSKQCDFPNSLNSNLWNSQSVNDKMKLQNLSISISNSKKSGILNKESLNMQPFSFAFPRLKNAFRLYKASNKIIANQVYASTDLLSPFEGELLIQNNMKAWWSKYSETILKHKKSNIKNSIFLTKKDLFSISIQNKFLKQNGIIERNDHSYKSSSLYLKYDNLFNKNIKQKNQANLFNKIKKFTINPFIVEYHSSNKKKEKNYNISNFVTKYQNKLYKLKGLSIGKESNNKIFHFYLGKFLLKGNNVFSYQRIDQTGQIIHLNSKKITLRYAQPFLVSPKGILHVQQGDYIYRNAPIITLPFETLTTGDIVQGIPKVEQFLEARTTQNGRFFLYSLPILQKAIFERYRSKLPLEQAVAQSFLKIQQIIVDGVQRVYRSQGVSIAEKHLEVIVKQMTSKVQILHGGQTGFFPGEFVDLEIVENVNKFLMVKIRYEPIVLGITRASLEVDSFLSAASFQQTTKILAKASLSKKKDYLKGLKENILVGNLIPAGTGFMNSY</sequence>
<comment type="similarity">
    <text evidence="8">Belongs to the RNA polymerase beta' chain family. RpoC2 subfamily.</text>
</comment>
<feature type="binding site" evidence="8">
    <location>
        <position position="346"/>
    </location>
    <ligand>
        <name>Zn(2+)</name>
        <dbReference type="ChEBI" id="CHEBI:29105"/>
    </ligand>
</feature>
<dbReference type="InterPro" id="IPR038120">
    <property type="entry name" value="Rpb1_funnel_sf"/>
</dbReference>
<dbReference type="GO" id="GO:0006351">
    <property type="term" value="P:DNA-templated transcription"/>
    <property type="evidence" value="ECO:0007669"/>
    <property type="project" value="UniProtKB-UniRule"/>
</dbReference>
<reference evidence="11" key="1">
    <citation type="journal article" date="2018" name="Am. J. Bot.">
        <title>Organellar phylogenomics inform systematics in the green algal family Hydrodictyaceae (Chlorophyceae) and provide clues to the complex evolutionary history of plastid genomes in the green algal tree of life.</title>
        <authorList>
            <person name="McManus H.A."/>
            <person name="Fucikova K."/>
            <person name="Lewis P.O."/>
            <person name="Lewis L.A."/>
            <person name="Karol K.G."/>
        </authorList>
    </citation>
    <scope>NUCLEOTIDE SEQUENCE</scope>
</reference>
<name>A0A2U8GJX9_9CHLO</name>
<dbReference type="GO" id="GO:0009507">
    <property type="term" value="C:chloroplast"/>
    <property type="evidence" value="ECO:0007669"/>
    <property type="project" value="UniProtKB-SubCell"/>
</dbReference>
<feature type="binding site" evidence="8">
    <location>
        <position position="339"/>
    </location>
    <ligand>
        <name>Zn(2+)</name>
        <dbReference type="ChEBI" id="CHEBI:29105"/>
    </ligand>
</feature>
<feature type="domain" description="RNA polymerase Rpb1" evidence="9">
    <location>
        <begin position="212"/>
        <end position="738"/>
    </location>
</feature>
<evidence type="ECO:0000256" key="1">
    <source>
        <dbReference type="ARBA" id="ARBA00022478"/>
    </source>
</evidence>
<keyword evidence="11" id="KW-0150">Chloroplast</keyword>
<dbReference type="Gene3D" id="1.10.132.30">
    <property type="match status" value="1"/>
</dbReference>
<dbReference type="NCBIfam" id="TIGR02388">
    <property type="entry name" value="rpoC2_cyan"/>
    <property type="match status" value="1"/>
</dbReference>
<dbReference type="InterPro" id="IPR045867">
    <property type="entry name" value="DNA-dir_RpoC_beta_prime"/>
</dbReference>
<dbReference type="InterPro" id="IPR007083">
    <property type="entry name" value="RNA_pol_Rpb1_4"/>
</dbReference>
<keyword evidence="3 8" id="KW-0808">Transferase</keyword>
<dbReference type="SUPFAM" id="SSF64484">
    <property type="entry name" value="beta and beta-prime subunits of DNA dependent RNA-polymerase"/>
    <property type="match status" value="2"/>
</dbReference>
<evidence type="ECO:0000259" key="10">
    <source>
        <dbReference type="Pfam" id="PF05000"/>
    </source>
</evidence>
<dbReference type="Pfam" id="PF05000">
    <property type="entry name" value="RNA_pol_Rpb1_4"/>
    <property type="match status" value="1"/>
</dbReference>
<protein>
    <recommendedName>
        <fullName evidence="8">DNA-directed RNA polymerase subunit beta''</fullName>
        <ecNumber evidence="8">2.7.7.6</ecNumber>
    </recommendedName>
    <alternativeName>
        <fullName evidence="8">PEP</fullName>
    </alternativeName>
    <alternativeName>
        <fullName evidence="8">Plastid-encoded RNA polymerase subunit beta''</fullName>
        <shortName evidence="8">RNA polymerase subunit beta''</shortName>
    </alternativeName>
</protein>
<dbReference type="InterPro" id="IPR012756">
    <property type="entry name" value="DNA-dir_RpoC2_beta_pp"/>
</dbReference>
<dbReference type="PANTHER" id="PTHR19376:SF68">
    <property type="entry name" value="DNA-DIRECTED RNA POLYMERASE SUBUNIT BETA"/>
    <property type="match status" value="1"/>
</dbReference>
<evidence type="ECO:0000256" key="5">
    <source>
        <dbReference type="ARBA" id="ARBA00022723"/>
    </source>
</evidence>
<evidence type="ECO:0000256" key="7">
    <source>
        <dbReference type="ARBA" id="ARBA00023163"/>
    </source>
</evidence>
<evidence type="ECO:0000256" key="4">
    <source>
        <dbReference type="ARBA" id="ARBA00022695"/>
    </source>
</evidence>
<keyword evidence="1 8" id="KW-0240">DNA-directed RNA polymerase</keyword>
<comment type="cofactor">
    <cofactor evidence="8">
        <name>Zn(2+)</name>
        <dbReference type="ChEBI" id="CHEBI:29105"/>
    </cofactor>
    <text evidence="8">Binds 1 Zn(2+) ion per subunit.</text>
</comment>
<dbReference type="EMBL" id="MF276986">
    <property type="protein sequence ID" value="AWI68949.1"/>
    <property type="molecule type" value="Genomic_DNA"/>
</dbReference>
<dbReference type="InterPro" id="IPR007081">
    <property type="entry name" value="RNA_pol_Rpb1_5"/>
</dbReference>
<dbReference type="EC" id="2.7.7.6" evidence="8"/>
<accession>A0A2U8GJX9</accession>
<dbReference type="Gene3D" id="1.10.1790.20">
    <property type="match status" value="1"/>
</dbReference>
<keyword evidence="7 8" id="KW-0804">Transcription</keyword>
<dbReference type="Gene3D" id="1.10.274.100">
    <property type="entry name" value="RNA polymerase Rpb1, domain 3"/>
    <property type="match status" value="1"/>
</dbReference>
<evidence type="ECO:0000256" key="3">
    <source>
        <dbReference type="ARBA" id="ARBA00022679"/>
    </source>
</evidence>
<dbReference type="GO" id="GO:0000428">
    <property type="term" value="C:DNA-directed RNA polymerase complex"/>
    <property type="evidence" value="ECO:0007669"/>
    <property type="project" value="UniProtKB-KW"/>
</dbReference>
<evidence type="ECO:0000256" key="8">
    <source>
        <dbReference type="HAMAP-Rule" id="MF_01324"/>
    </source>
</evidence>
<dbReference type="CDD" id="cd02655">
    <property type="entry name" value="RNAP_beta'_C"/>
    <property type="match status" value="1"/>
</dbReference>
<geneLocation type="chloroplast" evidence="11"/>
<dbReference type="GeneID" id="36952115"/>
<keyword evidence="4 8" id="KW-0548">Nucleotidyltransferase</keyword>
<comment type="subunit">
    <text evidence="8">In plastids the minimal PEP RNA polymerase catalytic core is composed of four subunits: alpha, beta, beta', and beta''. When a (nuclear-encoded) sigma factor is associated with the core the holoenzyme is formed, which can initiate transcription.</text>
</comment>
<dbReference type="GO" id="GO:0008270">
    <property type="term" value="F:zinc ion binding"/>
    <property type="evidence" value="ECO:0007669"/>
    <property type="project" value="UniProtKB-UniRule"/>
</dbReference>
<comment type="subcellular location">
    <subcellularLocation>
        <location evidence="8">Plastid</location>
        <location evidence="8">Chloroplast</location>
    </subcellularLocation>
</comment>
<proteinExistence type="inferred from homology"/>
<gene>
    <name evidence="8 11" type="primary">rpoC2</name>
</gene>
<dbReference type="GO" id="GO:0003899">
    <property type="term" value="F:DNA-directed RNA polymerase activity"/>
    <property type="evidence" value="ECO:0007669"/>
    <property type="project" value="UniProtKB-UniRule"/>
</dbReference>
<dbReference type="Pfam" id="PF04998">
    <property type="entry name" value="RNA_pol_Rpb1_5"/>
    <property type="match status" value="1"/>
</dbReference>
<feature type="binding site" evidence="8">
    <location>
        <position position="349"/>
    </location>
    <ligand>
        <name>Zn(2+)</name>
        <dbReference type="ChEBI" id="CHEBI:29105"/>
    </ligand>
</feature>
<feature type="domain" description="RNA polymerase Rpb1" evidence="10">
    <location>
        <begin position="132"/>
        <end position="209"/>
    </location>
</feature>